<evidence type="ECO:0008006" key="5">
    <source>
        <dbReference type="Google" id="ProtNLM"/>
    </source>
</evidence>
<name>D1AIM5_SEBTE</name>
<evidence type="ECO:0000256" key="2">
    <source>
        <dbReference type="SAM" id="Phobius"/>
    </source>
</evidence>
<evidence type="ECO:0000313" key="4">
    <source>
        <dbReference type="Proteomes" id="UP000000845"/>
    </source>
</evidence>
<protein>
    <recommendedName>
        <fullName evidence="5">Alkaline shock response membrane anchor protein AmaP</fullName>
    </recommendedName>
</protein>
<evidence type="ECO:0000313" key="3">
    <source>
        <dbReference type="EMBL" id="ACZ08609.1"/>
    </source>
</evidence>
<proteinExistence type="predicted"/>
<sequence>MITFLVFLAWLSIISGSLIVIGLGLSDLIMKTGYLEVIHRRIDLSDPQVIIMLILLIIVYLIIFVLYFVHRLTKYSENKVIKSKNGEITVTYKTINNLVREYLGAQKFIKSIKTKTAKKGRGVVINAVLELYSIKNLNSRLQELQNELVEYLFNSTGVELKKSYFKIKKLIQNQEIYTFYAENEDTKILDYKEKPEFESTLKISGMKEEEEENKNIDNIQETK</sequence>
<gene>
    <name evidence="3" type="ordered locus">Sterm_1751</name>
</gene>
<feature type="transmembrane region" description="Helical" evidence="2">
    <location>
        <begin position="50"/>
        <end position="69"/>
    </location>
</feature>
<keyword evidence="4" id="KW-1185">Reference proteome</keyword>
<evidence type="ECO:0000256" key="1">
    <source>
        <dbReference type="SAM" id="MobiDB-lite"/>
    </source>
</evidence>
<dbReference type="eggNOG" id="ENOG5033BDF">
    <property type="taxonomic scope" value="Bacteria"/>
</dbReference>
<keyword evidence="2" id="KW-0812">Transmembrane</keyword>
<keyword evidence="2" id="KW-0472">Membrane</keyword>
<dbReference type="AlphaFoldDB" id="D1AIM5"/>
<dbReference type="NCBIfam" id="NF033218">
    <property type="entry name" value="anchor_AmaP"/>
    <property type="match status" value="1"/>
</dbReference>
<dbReference type="HOGENOM" id="CLU_1239432_0_0_0"/>
<reference evidence="4" key="1">
    <citation type="submission" date="2009-09" db="EMBL/GenBank/DDBJ databases">
        <title>The complete chromosome of Sebaldella termitidis ATCC 33386.</title>
        <authorList>
            <consortium name="US DOE Joint Genome Institute (JGI-PGF)"/>
            <person name="Lucas S."/>
            <person name="Copeland A."/>
            <person name="Lapidus A."/>
            <person name="Glavina del Rio T."/>
            <person name="Dalin E."/>
            <person name="Tice H."/>
            <person name="Bruce D."/>
            <person name="Goodwin L."/>
            <person name="Pitluck S."/>
            <person name="Kyrpides N."/>
            <person name="Mavromatis K."/>
            <person name="Ivanova N."/>
            <person name="Mikhailova N."/>
            <person name="Sims D."/>
            <person name="Meincke L."/>
            <person name="Brettin T."/>
            <person name="Detter J.C."/>
            <person name="Han C."/>
            <person name="Larimer F."/>
            <person name="Land M."/>
            <person name="Hauser L."/>
            <person name="Markowitz V."/>
            <person name="Cheng J.F."/>
            <person name="Hugenholtz P."/>
            <person name="Woyke T."/>
            <person name="Wu D."/>
            <person name="Eisen J.A."/>
        </authorList>
    </citation>
    <scope>NUCLEOTIDE SEQUENCE [LARGE SCALE GENOMIC DNA]</scope>
    <source>
        <strain evidence="4">ATCC 33386 / NCTC 11300</strain>
    </source>
</reference>
<keyword evidence="2" id="KW-1133">Transmembrane helix</keyword>
<dbReference type="RefSeq" id="WP_012861205.1">
    <property type="nucleotide sequence ID" value="NC_013517.1"/>
</dbReference>
<reference evidence="3 4" key="2">
    <citation type="journal article" date="2010" name="Stand. Genomic Sci.">
        <title>Complete genome sequence of Sebaldella termitidis type strain (NCTC 11300).</title>
        <authorList>
            <person name="Harmon-Smith M."/>
            <person name="Celia L."/>
            <person name="Chertkov O."/>
            <person name="Lapidus A."/>
            <person name="Copeland A."/>
            <person name="Glavina Del Rio T."/>
            <person name="Nolan M."/>
            <person name="Lucas S."/>
            <person name="Tice H."/>
            <person name="Cheng J.F."/>
            <person name="Han C."/>
            <person name="Detter J.C."/>
            <person name="Bruce D."/>
            <person name="Goodwin L."/>
            <person name="Pitluck S."/>
            <person name="Pati A."/>
            <person name="Liolios K."/>
            <person name="Ivanova N."/>
            <person name="Mavromatis K."/>
            <person name="Mikhailova N."/>
            <person name="Chen A."/>
            <person name="Palaniappan K."/>
            <person name="Land M."/>
            <person name="Hauser L."/>
            <person name="Chang Y.J."/>
            <person name="Jeffries C.D."/>
            <person name="Brettin T."/>
            <person name="Goker M."/>
            <person name="Beck B."/>
            <person name="Bristow J."/>
            <person name="Eisen J.A."/>
            <person name="Markowitz V."/>
            <person name="Hugenholtz P."/>
            <person name="Kyrpides N.C."/>
            <person name="Klenk H.P."/>
            <person name="Chen F."/>
        </authorList>
    </citation>
    <scope>NUCLEOTIDE SEQUENCE [LARGE SCALE GENOMIC DNA]</scope>
    <source>
        <strain evidence="4">ATCC 33386 / NCTC 11300</strain>
    </source>
</reference>
<feature type="region of interest" description="Disordered" evidence="1">
    <location>
        <begin position="202"/>
        <end position="223"/>
    </location>
</feature>
<dbReference type="EMBL" id="CP001739">
    <property type="protein sequence ID" value="ACZ08609.1"/>
    <property type="molecule type" value="Genomic_DNA"/>
</dbReference>
<dbReference type="KEGG" id="str:Sterm_1751"/>
<organism evidence="3 4">
    <name type="scientific">Sebaldella termitidis (strain ATCC 33386 / NCTC 11300)</name>
    <dbReference type="NCBI Taxonomy" id="526218"/>
    <lineage>
        <taxon>Bacteria</taxon>
        <taxon>Fusobacteriati</taxon>
        <taxon>Fusobacteriota</taxon>
        <taxon>Fusobacteriia</taxon>
        <taxon>Fusobacteriales</taxon>
        <taxon>Leptotrichiaceae</taxon>
        <taxon>Sebaldella</taxon>
    </lineage>
</organism>
<accession>D1AIM5</accession>
<dbReference type="Proteomes" id="UP000000845">
    <property type="component" value="Chromosome"/>
</dbReference>
<dbReference type="STRING" id="526218.Sterm_1751"/>